<dbReference type="AlphaFoldDB" id="A0A9D2SSM5"/>
<gene>
    <name evidence="2" type="ORF">H9758_06480</name>
</gene>
<sequence>MKIKVVLISVLSICLFCGCATTEAKKTDIDNLVGVWVNEDNWKMEIYEPEKGEDNGQVDLTNWNFYEGTRLGNYTCQESSHRLIITYPDNWNIETMEDVYTYELTDEDTLVLSPDGNSDESVEYSRIE</sequence>
<evidence type="ECO:0000256" key="1">
    <source>
        <dbReference type="SAM" id="SignalP"/>
    </source>
</evidence>
<proteinExistence type="predicted"/>
<evidence type="ECO:0000313" key="2">
    <source>
        <dbReference type="EMBL" id="HJC34228.1"/>
    </source>
</evidence>
<dbReference type="PROSITE" id="PS51257">
    <property type="entry name" value="PROKAR_LIPOPROTEIN"/>
    <property type="match status" value="1"/>
</dbReference>
<evidence type="ECO:0008006" key="4">
    <source>
        <dbReference type="Google" id="ProtNLM"/>
    </source>
</evidence>
<accession>A0A9D2SSM5</accession>
<comment type="caution">
    <text evidence="2">The sequence shown here is derived from an EMBL/GenBank/DDBJ whole genome shotgun (WGS) entry which is preliminary data.</text>
</comment>
<reference evidence="2" key="2">
    <citation type="submission" date="2021-04" db="EMBL/GenBank/DDBJ databases">
        <authorList>
            <person name="Gilroy R."/>
        </authorList>
    </citation>
    <scope>NUCLEOTIDE SEQUENCE</scope>
    <source>
        <strain evidence="2">ChiW19-954</strain>
    </source>
</reference>
<feature type="chain" id="PRO_5038492106" description="Lipocalin-like domain-containing protein" evidence="1">
    <location>
        <begin position="23"/>
        <end position="128"/>
    </location>
</feature>
<reference evidence="2" key="1">
    <citation type="journal article" date="2021" name="PeerJ">
        <title>Extensive microbial diversity within the chicken gut microbiome revealed by metagenomics and culture.</title>
        <authorList>
            <person name="Gilroy R."/>
            <person name="Ravi A."/>
            <person name="Getino M."/>
            <person name="Pursley I."/>
            <person name="Horton D.L."/>
            <person name="Alikhan N.F."/>
            <person name="Baker D."/>
            <person name="Gharbi K."/>
            <person name="Hall N."/>
            <person name="Watson M."/>
            <person name="Adriaenssens E.M."/>
            <person name="Foster-Nyarko E."/>
            <person name="Jarju S."/>
            <person name="Secka A."/>
            <person name="Antonio M."/>
            <person name="Oren A."/>
            <person name="Chaudhuri R.R."/>
            <person name="La Ragione R."/>
            <person name="Hildebrand F."/>
            <person name="Pallen M.J."/>
        </authorList>
    </citation>
    <scope>NUCLEOTIDE SEQUENCE</scope>
    <source>
        <strain evidence="2">ChiW19-954</strain>
    </source>
</reference>
<keyword evidence="1" id="KW-0732">Signal</keyword>
<protein>
    <recommendedName>
        <fullName evidence="4">Lipocalin-like domain-containing protein</fullName>
    </recommendedName>
</protein>
<organism evidence="2 3">
    <name type="scientific">Candidatus Mediterraneibacter faecipullorum</name>
    <dbReference type="NCBI Taxonomy" id="2838670"/>
    <lineage>
        <taxon>Bacteria</taxon>
        <taxon>Bacillati</taxon>
        <taxon>Bacillota</taxon>
        <taxon>Clostridia</taxon>
        <taxon>Lachnospirales</taxon>
        <taxon>Lachnospiraceae</taxon>
        <taxon>Mediterraneibacter</taxon>
    </lineage>
</organism>
<dbReference type="Proteomes" id="UP000823890">
    <property type="component" value="Unassembled WGS sequence"/>
</dbReference>
<dbReference type="EMBL" id="DWWO01000080">
    <property type="protein sequence ID" value="HJC34228.1"/>
    <property type="molecule type" value="Genomic_DNA"/>
</dbReference>
<name>A0A9D2SSM5_9FIRM</name>
<feature type="signal peptide" evidence="1">
    <location>
        <begin position="1"/>
        <end position="22"/>
    </location>
</feature>
<evidence type="ECO:0000313" key="3">
    <source>
        <dbReference type="Proteomes" id="UP000823890"/>
    </source>
</evidence>